<protein>
    <submittedName>
        <fullName evidence="1">DUF1850 domain-containing protein</fullName>
    </submittedName>
</protein>
<organism evidence="1 2">
    <name type="scientific">Flintibacter hominis</name>
    <dbReference type="NCBI Taxonomy" id="2763048"/>
    <lineage>
        <taxon>Bacteria</taxon>
        <taxon>Bacillati</taxon>
        <taxon>Bacillota</taxon>
        <taxon>Clostridia</taxon>
        <taxon>Eubacteriales</taxon>
        <taxon>Flintibacter</taxon>
    </lineage>
</organism>
<dbReference type="AlphaFoldDB" id="A0A8J6M6C3"/>
<dbReference type="RefSeq" id="WP_147571448.1">
    <property type="nucleotide sequence ID" value="NZ_JACOPO010000001.1"/>
</dbReference>
<evidence type="ECO:0000313" key="1">
    <source>
        <dbReference type="EMBL" id="MBC5721523.1"/>
    </source>
</evidence>
<accession>A0A8J6M6C3</accession>
<dbReference type="Proteomes" id="UP000628736">
    <property type="component" value="Unassembled WGS sequence"/>
</dbReference>
<evidence type="ECO:0000313" key="2">
    <source>
        <dbReference type="Proteomes" id="UP000628736"/>
    </source>
</evidence>
<name>A0A8J6M6C3_9FIRM</name>
<dbReference type="EMBL" id="JACOPO010000001">
    <property type="protein sequence ID" value="MBC5721523.1"/>
    <property type="molecule type" value="Genomic_DNA"/>
</dbReference>
<sequence length="165" mass="18286">MNKNKVLVAAAAIVCLVIAAAVFMLRPEGHLVIRDAETGETYISYPLERGEEFSITFIHSVNKTPVTDVYDVDERGIIMLRKTIYYGFGAGVPSDLDPKMELTYEEGTGAMVVSKIDMELPSFYLFVGTVSDHTLSIGGEEISLRDVCGRNTKVHISYENSRIFP</sequence>
<dbReference type="InterPro" id="IPR015001">
    <property type="entry name" value="DUF1850"/>
</dbReference>
<keyword evidence="2" id="KW-1185">Reference proteome</keyword>
<comment type="caution">
    <text evidence="1">The sequence shown here is derived from an EMBL/GenBank/DDBJ whole genome shotgun (WGS) entry which is preliminary data.</text>
</comment>
<reference evidence="1" key="1">
    <citation type="submission" date="2020-08" db="EMBL/GenBank/DDBJ databases">
        <title>Genome public.</title>
        <authorList>
            <person name="Liu C."/>
            <person name="Sun Q."/>
        </authorList>
    </citation>
    <scope>NUCLEOTIDE SEQUENCE</scope>
    <source>
        <strain evidence="1">NSJ-23</strain>
    </source>
</reference>
<gene>
    <name evidence="1" type="ORF">H8S11_01605</name>
</gene>
<dbReference type="Pfam" id="PF08905">
    <property type="entry name" value="DUF1850"/>
    <property type="match status" value="1"/>
</dbReference>
<proteinExistence type="predicted"/>